<evidence type="ECO:0000256" key="1">
    <source>
        <dbReference type="SAM" id="MobiDB-lite"/>
    </source>
</evidence>
<gene>
    <name evidence="2" type="ORF">SLS62_002556</name>
</gene>
<dbReference type="EMBL" id="JAKJXP020000013">
    <property type="protein sequence ID" value="KAK7755330.1"/>
    <property type="molecule type" value="Genomic_DNA"/>
</dbReference>
<protein>
    <submittedName>
        <fullName evidence="2">Uncharacterized protein</fullName>
    </submittedName>
</protein>
<comment type="caution">
    <text evidence="2">The sequence shown here is derived from an EMBL/GenBank/DDBJ whole genome shotgun (WGS) entry which is preliminary data.</text>
</comment>
<keyword evidence="3" id="KW-1185">Reference proteome</keyword>
<accession>A0AAN9YVF4</accession>
<name>A0AAN9YVF4_9PEZI</name>
<dbReference type="Proteomes" id="UP001320420">
    <property type="component" value="Unassembled WGS sequence"/>
</dbReference>
<evidence type="ECO:0000313" key="3">
    <source>
        <dbReference type="Proteomes" id="UP001320420"/>
    </source>
</evidence>
<feature type="region of interest" description="Disordered" evidence="1">
    <location>
        <begin position="1"/>
        <end position="34"/>
    </location>
</feature>
<proteinExistence type="predicted"/>
<evidence type="ECO:0000313" key="2">
    <source>
        <dbReference type="EMBL" id="KAK7755330.1"/>
    </source>
</evidence>
<organism evidence="2 3">
    <name type="scientific">Diatrype stigma</name>
    <dbReference type="NCBI Taxonomy" id="117547"/>
    <lineage>
        <taxon>Eukaryota</taxon>
        <taxon>Fungi</taxon>
        <taxon>Dikarya</taxon>
        <taxon>Ascomycota</taxon>
        <taxon>Pezizomycotina</taxon>
        <taxon>Sordariomycetes</taxon>
        <taxon>Xylariomycetidae</taxon>
        <taxon>Xylariales</taxon>
        <taxon>Diatrypaceae</taxon>
        <taxon>Diatrype</taxon>
    </lineage>
</organism>
<feature type="compositionally biased region" description="Acidic residues" evidence="1">
    <location>
        <begin position="18"/>
        <end position="29"/>
    </location>
</feature>
<dbReference type="AlphaFoldDB" id="A0AAN9YVF4"/>
<sequence>MYGPLSNTPSDAHSDASSDTDSETSDTDFETSSRDSAHYPTITFVFSLRKADAFGTYSLGIVSDDRTFWNKRRPVGMVLFDTVNRRFVFQKHRLPREWVEDPWSGQTHSAYQLWNDMMIYRDPSKFSDGYIRPMALPLEEEWKILPSIHATRKKHGFTEYLFGVSLVDDDANDKEETAYSDLPIPGENGFDYDRAWIDKSMGTFGRLRGTRFEGDNDFVVLIERERFIAWSLHSDFSQVLHGNRVRTEQRDDSPTTLPTTRSRAKGFLRRTFRVRKGAP</sequence>
<reference evidence="2 3" key="1">
    <citation type="submission" date="2024-02" db="EMBL/GenBank/DDBJ databases">
        <title>De novo assembly and annotation of 12 fungi associated with fruit tree decline syndrome in Ontario, Canada.</title>
        <authorList>
            <person name="Sulman M."/>
            <person name="Ellouze W."/>
            <person name="Ilyukhin E."/>
        </authorList>
    </citation>
    <scope>NUCLEOTIDE SEQUENCE [LARGE SCALE GENOMIC DNA]</scope>
    <source>
        <strain evidence="2 3">M11/M66-122</strain>
    </source>
</reference>